<sequence>MANERTLVKLKKIYELALKGVGGEKDNAESLLQKLLAKHEMTLEDLVDSEEKVYQYCFPVKTIFERTLLTQILLKVLNAHTVYYTRYGKSKQKWYELTPTQFFEVDMLYGLYKQAWNKELEATISAFLSVNDIFPASENPNPSKRTKPISDEEMEAIWAKMSGMKPVKVHKQLSYSED</sequence>
<proteinExistence type="predicted"/>
<evidence type="ECO:0000313" key="2">
    <source>
        <dbReference type="Proteomes" id="UP000317663"/>
    </source>
</evidence>
<dbReference type="Proteomes" id="UP000317663">
    <property type="component" value="Unassembled WGS sequence"/>
</dbReference>
<organism evidence="1 2">
    <name type="scientific">Ewingella americana</name>
    <dbReference type="NCBI Taxonomy" id="41202"/>
    <lineage>
        <taxon>Bacteria</taxon>
        <taxon>Pseudomonadati</taxon>
        <taxon>Pseudomonadota</taxon>
        <taxon>Gammaproteobacteria</taxon>
        <taxon>Enterobacterales</taxon>
        <taxon>Yersiniaceae</taxon>
        <taxon>Ewingella</taxon>
    </lineage>
</organism>
<dbReference type="OrthoDB" id="2061625at2"/>
<reference evidence="1 2" key="1">
    <citation type="journal article" date="2019" name="Environ. Microbiol.">
        <title>Species interactions and distinct microbial communities in high Arctic permafrost affected cryosols are associated with the CH4 and CO2 gas fluxes.</title>
        <authorList>
            <person name="Altshuler I."/>
            <person name="Hamel J."/>
            <person name="Turney S."/>
            <person name="Magnuson E."/>
            <person name="Levesque R."/>
            <person name="Greer C."/>
            <person name="Whyte L.G."/>
        </authorList>
    </citation>
    <scope>NUCLEOTIDE SEQUENCE [LARGE SCALE GENOMIC DNA]</scope>
    <source>
        <strain evidence="1 2">E4</strain>
    </source>
</reference>
<accession>A0A502GDB2</accession>
<comment type="caution">
    <text evidence="1">The sequence shown here is derived from an EMBL/GenBank/DDBJ whole genome shotgun (WGS) entry which is preliminary data.</text>
</comment>
<dbReference type="EMBL" id="RCZD01000008">
    <property type="protein sequence ID" value="TPG60089.1"/>
    <property type="molecule type" value="Genomic_DNA"/>
</dbReference>
<gene>
    <name evidence="1" type="ORF">EAH77_16100</name>
</gene>
<evidence type="ECO:0000313" key="1">
    <source>
        <dbReference type="EMBL" id="TPG60089.1"/>
    </source>
</evidence>
<protein>
    <recommendedName>
        <fullName evidence="3">DUF2786 domain-containing protein</fullName>
    </recommendedName>
</protein>
<keyword evidence="2" id="KW-1185">Reference proteome</keyword>
<dbReference type="RefSeq" id="WP_140473816.1">
    <property type="nucleotide sequence ID" value="NZ_RCZD01000008.1"/>
</dbReference>
<evidence type="ECO:0008006" key="3">
    <source>
        <dbReference type="Google" id="ProtNLM"/>
    </source>
</evidence>
<dbReference type="AlphaFoldDB" id="A0A502GDB2"/>
<name>A0A502GDB2_9GAMM</name>